<dbReference type="EMBL" id="GBXM01014677">
    <property type="protein sequence ID" value="JAH93900.1"/>
    <property type="molecule type" value="Transcribed_RNA"/>
</dbReference>
<protein>
    <submittedName>
        <fullName evidence="1">Uncharacterized protein</fullName>
    </submittedName>
</protein>
<reference evidence="1" key="1">
    <citation type="submission" date="2014-11" db="EMBL/GenBank/DDBJ databases">
        <authorList>
            <person name="Amaro Gonzalez C."/>
        </authorList>
    </citation>
    <scope>NUCLEOTIDE SEQUENCE</scope>
</reference>
<evidence type="ECO:0000313" key="1">
    <source>
        <dbReference type="EMBL" id="JAH93900.1"/>
    </source>
</evidence>
<proteinExistence type="predicted"/>
<name>A0A0E9WWA2_ANGAN</name>
<accession>A0A0E9WWA2</accession>
<reference evidence="1" key="2">
    <citation type="journal article" date="2015" name="Fish Shellfish Immunol.">
        <title>Early steps in the European eel (Anguilla anguilla)-Vibrio vulnificus interaction in the gills: Role of the RtxA13 toxin.</title>
        <authorList>
            <person name="Callol A."/>
            <person name="Pajuelo D."/>
            <person name="Ebbesson L."/>
            <person name="Teles M."/>
            <person name="MacKenzie S."/>
            <person name="Amaro C."/>
        </authorList>
    </citation>
    <scope>NUCLEOTIDE SEQUENCE</scope>
</reference>
<dbReference type="AlphaFoldDB" id="A0A0E9WWA2"/>
<sequence>MKISGKFFSTLGLLVGQDFLYDLFDPGSGGVQTDLLTSPFQSGNDLRVLAVGTGREELHTLDEFRHSSALRLDTATPQIHPYSPHTHSFSAESGQEDQAYGSCDCALHNSLS</sequence>
<organism evidence="1">
    <name type="scientific">Anguilla anguilla</name>
    <name type="common">European freshwater eel</name>
    <name type="synonym">Muraena anguilla</name>
    <dbReference type="NCBI Taxonomy" id="7936"/>
    <lineage>
        <taxon>Eukaryota</taxon>
        <taxon>Metazoa</taxon>
        <taxon>Chordata</taxon>
        <taxon>Craniata</taxon>
        <taxon>Vertebrata</taxon>
        <taxon>Euteleostomi</taxon>
        <taxon>Actinopterygii</taxon>
        <taxon>Neopterygii</taxon>
        <taxon>Teleostei</taxon>
        <taxon>Anguilliformes</taxon>
        <taxon>Anguillidae</taxon>
        <taxon>Anguilla</taxon>
    </lineage>
</organism>